<dbReference type="Proteomes" id="UP001056381">
    <property type="component" value="Chromosome"/>
</dbReference>
<accession>A0A9Q8TZI7</accession>
<name>A0A9Q8TZI7_9GAMM</name>
<dbReference type="Pfam" id="PF14248">
    <property type="entry name" value="DUF4345"/>
    <property type="match status" value="1"/>
</dbReference>
<keyword evidence="1" id="KW-0472">Membrane</keyword>
<organism evidence="2 3">
    <name type="scientific">SAR86 cluster bacterium</name>
    <dbReference type="NCBI Taxonomy" id="2030880"/>
    <lineage>
        <taxon>Bacteria</taxon>
        <taxon>Pseudomonadati</taxon>
        <taxon>Pseudomonadota</taxon>
        <taxon>Gammaproteobacteria</taxon>
        <taxon>SAR86 cluster</taxon>
    </lineage>
</organism>
<reference evidence="2" key="1">
    <citation type="submission" date="2022-05" db="EMBL/GenBank/DDBJ databases">
        <title>Single-amplified genomics reveal most streamlined microbe among free-living bacteria.</title>
        <authorList>
            <person name="Roda-Garcia J."/>
            <person name="Haro-Moreno J.M."/>
            <person name="Rodriguez-Valera F."/>
            <person name="Almagro-Moreno S."/>
            <person name="Lopez-Perez M."/>
        </authorList>
    </citation>
    <scope>NUCLEOTIDE SEQUENCE</scope>
    <source>
        <strain evidence="2">TMED112-D2-2</strain>
    </source>
</reference>
<feature type="transmembrane region" description="Helical" evidence="1">
    <location>
        <begin position="45"/>
        <end position="66"/>
    </location>
</feature>
<proteinExistence type="predicted"/>
<feature type="transmembrane region" description="Helical" evidence="1">
    <location>
        <begin position="101"/>
        <end position="121"/>
    </location>
</feature>
<evidence type="ECO:0000313" key="2">
    <source>
        <dbReference type="EMBL" id="URQ63100.1"/>
    </source>
</evidence>
<protein>
    <submittedName>
        <fullName evidence="2">DUF4345 domain-containing protein</fullName>
    </submittedName>
</protein>
<dbReference type="InterPro" id="IPR025597">
    <property type="entry name" value="DUF4345"/>
</dbReference>
<evidence type="ECO:0000313" key="3">
    <source>
        <dbReference type="Proteomes" id="UP001056381"/>
    </source>
</evidence>
<gene>
    <name evidence="2" type="ORF">M9B40_05095</name>
</gene>
<sequence length="126" mass="14097">MTRESLCLLLIAPGVLAVSLSYGLYPEITLKYLYDIKVNSTNLANIFRAIMGLYIALSIFWVAGAFKKSLRLAALWSMTIFMTGIALGRILSIIIDGFPYPIFLFYTGIEIFSASIGFYLIKNSNY</sequence>
<evidence type="ECO:0000256" key="1">
    <source>
        <dbReference type="SAM" id="Phobius"/>
    </source>
</evidence>
<feature type="transmembrane region" description="Helical" evidence="1">
    <location>
        <begin position="73"/>
        <end position="95"/>
    </location>
</feature>
<keyword evidence="1" id="KW-0812">Transmembrane</keyword>
<dbReference type="EMBL" id="CP097966">
    <property type="protein sequence ID" value="URQ63100.1"/>
    <property type="molecule type" value="Genomic_DNA"/>
</dbReference>
<dbReference type="AlphaFoldDB" id="A0A9Q8TZI7"/>
<keyword evidence="1" id="KW-1133">Transmembrane helix</keyword>
<keyword evidence="3" id="KW-1185">Reference proteome</keyword>